<organism evidence="1 2">
    <name type="scientific">Populus trichocarpa</name>
    <name type="common">Western balsam poplar</name>
    <name type="synonym">Populus balsamifera subsp. trichocarpa</name>
    <dbReference type="NCBI Taxonomy" id="3694"/>
    <lineage>
        <taxon>Eukaryota</taxon>
        <taxon>Viridiplantae</taxon>
        <taxon>Streptophyta</taxon>
        <taxon>Embryophyta</taxon>
        <taxon>Tracheophyta</taxon>
        <taxon>Spermatophyta</taxon>
        <taxon>Magnoliopsida</taxon>
        <taxon>eudicotyledons</taxon>
        <taxon>Gunneridae</taxon>
        <taxon>Pentapetalae</taxon>
        <taxon>rosids</taxon>
        <taxon>fabids</taxon>
        <taxon>Malpighiales</taxon>
        <taxon>Salicaceae</taxon>
        <taxon>Saliceae</taxon>
        <taxon>Populus</taxon>
    </lineage>
</organism>
<sequence>MTSCMQSKPDTSCAHCAHQNVDDERKIDSLKYHRERSAIAFALISTPEGAPILVARNLRACTDSHAAINEISKTVGREITVRDSNRFIILEMGFALAGIIGILTGNWGVSFPFLNDRSSNGTSQERADSFGGETPSLNAAMENFSSLSGSYSPFLAAYHEPE</sequence>
<accession>A0ACC0RZH5</accession>
<comment type="caution">
    <text evidence="1">The sequence shown here is derived from an EMBL/GenBank/DDBJ whole genome shotgun (WGS) entry which is preliminary data.</text>
</comment>
<dbReference type="EMBL" id="CM009303">
    <property type="protein sequence ID" value="KAI9382538.1"/>
    <property type="molecule type" value="Genomic_DNA"/>
</dbReference>
<evidence type="ECO:0000313" key="1">
    <source>
        <dbReference type="EMBL" id="KAI9382538.1"/>
    </source>
</evidence>
<proteinExistence type="predicted"/>
<keyword evidence="2" id="KW-1185">Reference proteome</keyword>
<reference evidence="1 2" key="1">
    <citation type="journal article" date="2006" name="Science">
        <title>The genome of black cottonwood, Populus trichocarpa (Torr. &amp; Gray).</title>
        <authorList>
            <person name="Tuskan G.A."/>
            <person name="Difazio S."/>
            <person name="Jansson S."/>
            <person name="Bohlmann J."/>
            <person name="Grigoriev I."/>
            <person name="Hellsten U."/>
            <person name="Putnam N."/>
            <person name="Ralph S."/>
            <person name="Rombauts S."/>
            <person name="Salamov A."/>
            <person name="Schein J."/>
            <person name="Sterck L."/>
            <person name="Aerts A."/>
            <person name="Bhalerao R.R."/>
            <person name="Bhalerao R.P."/>
            <person name="Blaudez D."/>
            <person name="Boerjan W."/>
            <person name="Brun A."/>
            <person name="Brunner A."/>
            <person name="Busov V."/>
            <person name="Campbell M."/>
            <person name="Carlson J."/>
            <person name="Chalot M."/>
            <person name="Chapman J."/>
            <person name="Chen G.L."/>
            <person name="Cooper D."/>
            <person name="Coutinho P.M."/>
            <person name="Couturier J."/>
            <person name="Covert S."/>
            <person name="Cronk Q."/>
            <person name="Cunningham R."/>
            <person name="Davis J."/>
            <person name="Degroeve S."/>
            <person name="Dejardin A."/>
            <person name="Depamphilis C."/>
            <person name="Detter J."/>
            <person name="Dirks B."/>
            <person name="Dubchak I."/>
            <person name="Duplessis S."/>
            <person name="Ehlting J."/>
            <person name="Ellis B."/>
            <person name="Gendler K."/>
            <person name="Goodstein D."/>
            <person name="Gribskov M."/>
            <person name="Grimwood J."/>
            <person name="Groover A."/>
            <person name="Gunter L."/>
            <person name="Hamberger B."/>
            <person name="Heinze B."/>
            <person name="Helariutta Y."/>
            <person name="Henrissat B."/>
            <person name="Holligan D."/>
            <person name="Holt R."/>
            <person name="Huang W."/>
            <person name="Islam-Faridi N."/>
            <person name="Jones S."/>
            <person name="Jones-Rhoades M."/>
            <person name="Jorgensen R."/>
            <person name="Joshi C."/>
            <person name="Kangasjarvi J."/>
            <person name="Karlsson J."/>
            <person name="Kelleher C."/>
            <person name="Kirkpatrick R."/>
            <person name="Kirst M."/>
            <person name="Kohler A."/>
            <person name="Kalluri U."/>
            <person name="Larimer F."/>
            <person name="Leebens-Mack J."/>
            <person name="Leple J.C."/>
            <person name="Locascio P."/>
            <person name="Lou Y."/>
            <person name="Lucas S."/>
            <person name="Martin F."/>
            <person name="Montanini B."/>
            <person name="Napoli C."/>
            <person name="Nelson D.R."/>
            <person name="Nelson C."/>
            <person name="Nieminen K."/>
            <person name="Nilsson O."/>
            <person name="Pereda V."/>
            <person name="Peter G."/>
            <person name="Philippe R."/>
            <person name="Pilate G."/>
            <person name="Poliakov A."/>
            <person name="Razumovskaya J."/>
            <person name="Richardson P."/>
            <person name="Rinaldi C."/>
            <person name="Ritland K."/>
            <person name="Rouze P."/>
            <person name="Ryaboy D."/>
            <person name="Schmutz J."/>
            <person name="Schrader J."/>
            <person name="Segerman B."/>
            <person name="Shin H."/>
            <person name="Siddiqui A."/>
            <person name="Sterky F."/>
            <person name="Terry A."/>
            <person name="Tsai C.J."/>
            <person name="Uberbacher E."/>
            <person name="Unneberg P."/>
            <person name="Vahala J."/>
            <person name="Wall K."/>
            <person name="Wessler S."/>
            <person name="Yang G."/>
            <person name="Yin T."/>
            <person name="Douglas C."/>
            <person name="Marra M."/>
            <person name="Sandberg G."/>
            <person name="Van de Peer Y."/>
            <person name="Rokhsar D."/>
        </authorList>
    </citation>
    <scope>NUCLEOTIDE SEQUENCE [LARGE SCALE GENOMIC DNA]</scope>
    <source>
        <strain evidence="2">cv. Nisqually</strain>
    </source>
</reference>
<evidence type="ECO:0000313" key="2">
    <source>
        <dbReference type="Proteomes" id="UP000006729"/>
    </source>
</evidence>
<dbReference type="Proteomes" id="UP000006729">
    <property type="component" value="Chromosome 14"/>
</dbReference>
<protein>
    <submittedName>
        <fullName evidence="1">Uncharacterized protein</fullName>
    </submittedName>
</protein>
<name>A0ACC0RZH5_POPTR</name>
<gene>
    <name evidence="1" type="ORF">POPTR_014G145550v4</name>
</gene>